<dbReference type="EMBL" id="LQPJ01000095">
    <property type="protein sequence ID" value="ORW25700.1"/>
    <property type="molecule type" value="Genomic_DNA"/>
</dbReference>
<dbReference type="OrthoDB" id="5191848at2"/>
<dbReference type="AlphaFoldDB" id="A0A1X1ZQR9"/>
<comment type="caution">
    <text evidence="2">The sequence shown here is derived from an EMBL/GenBank/DDBJ whole genome shotgun (WGS) entry which is preliminary data.</text>
</comment>
<dbReference type="InterPro" id="IPR020941">
    <property type="entry name" value="SUFU-like_domain"/>
</dbReference>
<reference evidence="2 3" key="1">
    <citation type="submission" date="2016-01" db="EMBL/GenBank/DDBJ databases">
        <title>The new phylogeny of the genus Mycobacterium.</title>
        <authorList>
            <person name="Tarcisio F."/>
            <person name="Conor M."/>
            <person name="Antonella G."/>
            <person name="Elisabetta G."/>
            <person name="Giulia F.S."/>
            <person name="Sara T."/>
            <person name="Anna F."/>
            <person name="Clotilde B."/>
            <person name="Roberto B."/>
            <person name="Veronica D.S."/>
            <person name="Fabio R."/>
            <person name="Monica P."/>
            <person name="Olivier J."/>
            <person name="Enrico T."/>
            <person name="Nicola S."/>
        </authorList>
    </citation>
    <scope>NUCLEOTIDE SEQUENCE [LARGE SCALE GENOMIC DNA]</scope>
    <source>
        <strain evidence="2 3">DSM 44572</strain>
    </source>
</reference>
<dbReference type="Pfam" id="PF05076">
    <property type="entry name" value="SUFU"/>
    <property type="match status" value="1"/>
</dbReference>
<sequence>MTAILDLLRAHLCGHFTGVEPDSASVTFLGTEPIEVLRFREGGVVHYVSLGCSRHPMTDPTEMVADPLSGPRAEVVLSLRDPGPVTGIARSVAVLAATPAVEGVVLVPDALIDLSSPLWAWPSARAPFTAALLGHSDIDDLPLDPPLEPVQFLSATPITATEAAWVRLKGAEAMRQAWVNDGVDVLDPKRPAAQPG</sequence>
<gene>
    <name evidence="2" type="ORF">AWC19_06675</name>
</gene>
<evidence type="ECO:0000313" key="3">
    <source>
        <dbReference type="Proteomes" id="UP000193529"/>
    </source>
</evidence>
<accession>A0A1X1ZQR9</accession>
<dbReference type="RefSeq" id="WP_085078140.1">
    <property type="nucleotide sequence ID" value="NZ_JACKRZ010000045.1"/>
</dbReference>
<dbReference type="STRING" id="153971.AWC19_06675"/>
<organism evidence="2 3">
    <name type="scientific">Mycobacterium palustre</name>
    <dbReference type="NCBI Taxonomy" id="153971"/>
    <lineage>
        <taxon>Bacteria</taxon>
        <taxon>Bacillati</taxon>
        <taxon>Actinomycetota</taxon>
        <taxon>Actinomycetes</taxon>
        <taxon>Mycobacteriales</taxon>
        <taxon>Mycobacteriaceae</taxon>
        <taxon>Mycobacterium</taxon>
        <taxon>Mycobacterium simiae complex</taxon>
    </lineage>
</organism>
<keyword evidence="3" id="KW-1185">Reference proteome</keyword>
<evidence type="ECO:0000259" key="1">
    <source>
        <dbReference type="Pfam" id="PF05076"/>
    </source>
</evidence>
<dbReference type="Proteomes" id="UP000193529">
    <property type="component" value="Unassembled WGS sequence"/>
</dbReference>
<proteinExistence type="predicted"/>
<protein>
    <submittedName>
        <fullName evidence="2">Suppressor of fused protein (SUFU)</fullName>
    </submittedName>
</protein>
<evidence type="ECO:0000313" key="2">
    <source>
        <dbReference type="EMBL" id="ORW25700.1"/>
    </source>
</evidence>
<name>A0A1X1ZQR9_9MYCO</name>
<feature type="domain" description="Suppressor of fused-like" evidence="1">
    <location>
        <begin position="30"/>
        <end position="191"/>
    </location>
</feature>